<sequence length="85" mass="8969">MLLLDESTRGIDVGAKAQLRDLLDELAVAGLAILLISSDLEELVSGCDRVAVLRDGTVAAELTGPEVTEDRIIAAMATVAERPDH</sequence>
<evidence type="ECO:0000256" key="2">
    <source>
        <dbReference type="ARBA" id="ARBA00022737"/>
    </source>
</evidence>
<dbReference type="PANTHER" id="PTHR43790:SF9">
    <property type="entry name" value="GALACTOFURANOSE TRANSPORTER ATP-BINDING PROTEIN YTFR"/>
    <property type="match status" value="1"/>
</dbReference>
<dbReference type="Proteomes" id="UP001501442">
    <property type="component" value="Unassembled WGS sequence"/>
</dbReference>
<organism evidence="5 6">
    <name type="scientific">Actinoallomurus vinaceus</name>
    <dbReference type="NCBI Taxonomy" id="1080074"/>
    <lineage>
        <taxon>Bacteria</taxon>
        <taxon>Bacillati</taxon>
        <taxon>Actinomycetota</taxon>
        <taxon>Actinomycetes</taxon>
        <taxon>Streptosporangiales</taxon>
        <taxon>Thermomonosporaceae</taxon>
        <taxon>Actinoallomurus</taxon>
    </lineage>
</organism>
<keyword evidence="3" id="KW-0547">Nucleotide-binding</keyword>
<keyword evidence="1" id="KW-0813">Transport</keyword>
<protein>
    <recommendedName>
        <fullName evidence="7">Sugar ABC transporter ATP-binding protein</fullName>
    </recommendedName>
</protein>
<keyword evidence="4" id="KW-0067">ATP-binding</keyword>
<proteinExistence type="predicted"/>
<name>A0ABP8UDS8_9ACTN</name>
<evidence type="ECO:0000256" key="3">
    <source>
        <dbReference type="ARBA" id="ARBA00022741"/>
    </source>
</evidence>
<gene>
    <name evidence="5" type="ORF">GCM10023196_052280</name>
</gene>
<evidence type="ECO:0000313" key="5">
    <source>
        <dbReference type="EMBL" id="GAA4629734.1"/>
    </source>
</evidence>
<evidence type="ECO:0008006" key="7">
    <source>
        <dbReference type="Google" id="ProtNLM"/>
    </source>
</evidence>
<dbReference type="InterPro" id="IPR050107">
    <property type="entry name" value="ABC_carbohydrate_import_ATPase"/>
</dbReference>
<dbReference type="SUPFAM" id="SSF52540">
    <property type="entry name" value="P-loop containing nucleoside triphosphate hydrolases"/>
    <property type="match status" value="1"/>
</dbReference>
<dbReference type="Gene3D" id="3.40.50.300">
    <property type="entry name" value="P-loop containing nucleotide triphosphate hydrolases"/>
    <property type="match status" value="1"/>
</dbReference>
<dbReference type="PANTHER" id="PTHR43790">
    <property type="entry name" value="CARBOHYDRATE TRANSPORT ATP-BINDING PROTEIN MG119-RELATED"/>
    <property type="match status" value="1"/>
</dbReference>
<evidence type="ECO:0000256" key="1">
    <source>
        <dbReference type="ARBA" id="ARBA00022448"/>
    </source>
</evidence>
<dbReference type="EMBL" id="BAABHK010000007">
    <property type="protein sequence ID" value="GAA4629734.1"/>
    <property type="molecule type" value="Genomic_DNA"/>
</dbReference>
<reference evidence="6" key="1">
    <citation type="journal article" date="2019" name="Int. J. Syst. Evol. Microbiol.">
        <title>The Global Catalogue of Microorganisms (GCM) 10K type strain sequencing project: providing services to taxonomists for standard genome sequencing and annotation.</title>
        <authorList>
            <consortium name="The Broad Institute Genomics Platform"/>
            <consortium name="The Broad Institute Genome Sequencing Center for Infectious Disease"/>
            <person name="Wu L."/>
            <person name="Ma J."/>
        </authorList>
    </citation>
    <scope>NUCLEOTIDE SEQUENCE [LARGE SCALE GENOMIC DNA]</scope>
    <source>
        <strain evidence="6">JCM 17939</strain>
    </source>
</reference>
<comment type="caution">
    <text evidence="5">The sequence shown here is derived from an EMBL/GenBank/DDBJ whole genome shotgun (WGS) entry which is preliminary data.</text>
</comment>
<keyword evidence="2" id="KW-0677">Repeat</keyword>
<evidence type="ECO:0000256" key="4">
    <source>
        <dbReference type="ARBA" id="ARBA00022840"/>
    </source>
</evidence>
<dbReference type="InterPro" id="IPR027417">
    <property type="entry name" value="P-loop_NTPase"/>
</dbReference>
<evidence type="ECO:0000313" key="6">
    <source>
        <dbReference type="Proteomes" id="UP001501442"/>
    </source>
</evidence>
<keyword evidence="6" id="KW-1185">Reference proteome</keyword>
<accession>A0ABP8UDS8</accession>